<accession>A0A1B6NPU3</accession>
<feature type="non-terminal residue" evidence="2">
    <location>
        <position position="1"/>
    </location>
</feature>
<dbReference type="EMBL" id="AYSL01001870">
    <property type="protein sequence ID" value="KTF05311.1"/>
    <property type="molecule type" value="Genomic_DNA"/>
</dbReference>
<gene>
    <name evidence="2" type="ORF">MGSAQ_003193</name>
</gene>
<comment type="caution">
    <text evidence="2">The sequence shown here is derived from an EMBL/GenBank/DDBJ whole genome shotgun (WGS) entry which is preliminary data.</text>
</comment>
<sequence>AQALRHLAKKLSQNNDKKDADNDKVWA</sequence>
<protein>
    <submittedName>
        <fullName evidence="2">Uncharacterized protein</fullName>
    </submittedName>
</protein>
<feature type="compositionally biased region" description="Basic and acidic residues" evidence="1">
    <location>
        <begin position="15"/>
        <end position="27"/>
    </location>
</feature>
<name>A0A1B6NPU3_9ZZZZ</name>
<evidence type="ECO:0000256" key="1">
    <source>
        <dbReference type="SAM" id="MobiDB-lite"/>
    </source>
</evidence>
<organism evidence="2">
    <name type="scientific">marine sediment metagenome</name>
    <dbReference type="NCBI Taxonomy" id="412755"/>
    <lineage>
        <taxon>unclassified sequences</taxon>
        <taxon>metagenomes</taxon>
        <taxon>ecological metagenomes</taxon>
    </lineage>
</organism>
<dbReference type="AlphaFoldDB" id="A0A1B6NPU3"/>
<proteinExistence type="predicted"/>
<evidence type="ECO:0000313" key="2">
    <source>
        <dbReference type="EMBL" id="KTF05311.1"/>
    </source>
</evidence>
<reference evidence="2" key="1">
    <citation type="submission" date="2013-11" db="EMBL/GenBank/DDBJ databases">
        <title>Microbial diversity, functional groups and degradation webs in Northern and Southern Mediterranean and Red Sea marine crude oil polluted sites.</title>
        <authorList>
            <person name="Daffonchio D."/>
            <person name="Mapelli F."/>
            <person name="Ferrer M."/>
            <person name="Richter M."/>
            <person name="Cherif A."/>
            <person name="Malkawi H.I."/>
            <person name="Yakimov M.M."/>
            <person name="Abdel-Fattah Y.R."/>
            <person name="Blaghen M."/>
            <person name="Golyshin P.N."/>
            <person name="Kalogerakis N."/>
            <person name="Boon N."/>
            <person name="Magagnini M."/>
            <person name="Fava F."/>
        </authorList>
    </citation>
    <scope>NUCLEOTIDE SEQUENCE</scope>
</reference>
<feature type="region of interest" description="Disordered" evidence="1">
    <location>
        <begin position="1"/>
        <end position="27"/>
    </location>
</feature>